<evidence type="ECO:0000313" key="3">
    <source>
        <dbReference type="Proteomes" id="UP000011173"/>
    </source>
</evidence>
<protein>
    <recommendedName>
        <fullName evidence="1">DUF5689 domain-containing protein</fullName>
    </recommendedName>
</protein>
<dbReference type="Pfam" id="PF18942">
    <property type="entry name" value="DUF5689"/>
    <property type="match status" value="1"/>
</dbReference>
<dbReference type="Gene3D" id="2.60.120.200">
    <property type="match status" value="1"/>
</dbReference>
<dbReference type="EMBL" id="CP001397">
    <property type="protein sequence ID" value="AGC76223.1"/>
    <property type="molecule type" value="Genomic_DNA"/>
</dbReference>
<evidence type="ECO:0000259" key="1">
    <source>
        <dbReference type="Pfam" id="PF18942"/>
    </source>
</evidence>
<dbReference type="eggNOG" id="COG4085">
    <property type="taxonomic scope" value="Bacteria"/>
</dbReference>
<gene>
    <name evidence="2" type="ordered locus">DDD_1096</name>
</gene>
<dbReference type="HOGENOM" id="CLU_045100_0_0_10"/>
<evidence type="ECO:0000313" key="2">
    <source>
        <dbReference type="EMBL" id="AGC76223.1"/>
    </source>
</evidence>
<dbReference type="KEGG" id="ndo:DDD_1096"/>
<dbReference type="InterPro" id="IPR043744">
    <property type="entry name" value="DUF5689"/>
</dbReference>
<dbReference type="NCBIfam" id="NF038128">
    <property type="entry name" value="choice_anch_J"/>
    <property type="match status" value="1"/>
</dbReference>
<dbReference type="PATRIC" id="fig|592029.3.peg.1085"/>
<sequence>MMNLFNNKTMKNFHKLFAIAVLTVITFSCVEDDDFSIPDTAAVDIEAPANLIDMSAVIGLIGQSQTGTVTFENNEQFIEGYVISSDEAGNFFEELIIQDAIQNPTAGIKVLIDNSPLFTTYAPGQRIYVKLDGLTAGLSNGVPVLGLNGSGVIEKIAPSQQTEVILRDSEIFDIVPTPVTGPSEFTTAKLLTLIQLPEAQFTDGDISANRTFAAEPTDQFDGVRFIQTCGDFFAAPIRLETSTFSDFKALRLPNGSGSITAILQRDFRDDFFVLSVNSPEDFNFDPNTRCNFDIVACGTVANAGTNTLLFENFETQSTGAAAMPAGWTNFQEEGTETWEVYTATGANASLGKSVNCGSFRSGDASTVAWLITPQFDFDAQTGEVFSFETSNSFADGSSMEVLFSNDWDGTTAGIATASWEPMADPVVVSDSEAFGNWVFSENVSLDCVTGTGAIAFRYIGSGDAGTDGTYELDNISLTSN</sequence>
<feature type="domain" description="DUF5689" evidence="1">
    <location>
        <begin position="60"/>
        <end position="281"/>
    </location>
</feature>
<name>L7WBG0_NONDD</name>
<dbReference type="STRING" id="592029.DDD_1096"/>
<dbReference type="OrthoDB" id="1492759at2"/>
<accession>L7WBG0</accession>
<dbReference type="AlphaFoldDB" id="L7WBG0"/>
<organism evidence="2 3">
    <name type="scientific">Nonlabens dokdonensis (strain DSM 17205 / KCTC 12402 / DSW-6)</name>
    <name type="common">Donghaeana dokdonensis</name>
    <dbReference type="NCBI Taxonomy" id="592029"/>
    <lineage>
        <taxon>Bacteria</taxon>
        <taxon>Pseudomonadati</taxon>
        <taxon>Bacteroidota</taxon>
        <taxon>Flavobacteriia</taxon>
        <taxon>Flavobacteriales</taxon>
        <taxon>Flavobacteriaceae</taxon>
        <taxon>Nonlabens</taxon>
    </lineage>
</organism>
<dbReference type="Proteomes" id="UP000011173">
    <property type="component" value="Chromosome"/>
</dbReference>
<reference evidence="2 3" key="1">
    <citation type="journal article" date="2013" name="Genome Biol. Evol.">
        <title>Genomic makeup of the marine flavobacterium Nonlabens (Donghaeana) dokdonensis DSW-6 and identification of a novel class of rhodopsins.</title>
        <authorList>
            <person name="Kwon S.K."/>
            <person name="Kim B.K."/>
            <person name="Song J.Y."/>
            <person name="Kwak M.J."/>
            <person name="Lee C.H."/>
            <person name="Yoon J.H."/>
            <person name="Oh T.K."/>
            <person name="Kim J.F."/>
        </authorList>
    </citation>
    <scope>NUCLEOTIDE SEQUENCE [LARGE SCALE GENOMIC DNA]</scope>
    <source>
        <strain evidence="3">DSM 17205 / KCTC 12402 / DSW-6</strain>
    </source>
</reference>
<proteinExistence type="predicted"/>